<dbReference type="Gene3D" id="3.30.450.20">
    <property type="entry name" value="PAS domain"/>
    <property type="match status" value="2"/>
</dbReference>
<dbReference type="InterPro" id="IPR001633">
    <property type="entry name" value="EAL_dom"/>
</dbReference>
<dbReference type="SMART" id="SM00091">
    <property type="entry name" value="PAS"/>
    <property type="match status" value="1"/>
</dbReference>
<dbReference type="PROSITE" id="PS50887">
    <property type="entry name" value="GGDEF"/>
    <property type="match status" value="1"/>
</dbReference>
<dbReference type="InterPro" id="IPR052155">
    <property type="entry name" value="Biofilm_reg_signaling"/>
</dbReference>
<dbReference type="Pfam" id="PF00563">
    <property type="entry name" value="EAL"/>
    <property type="match status" value="1"/>
</dbReference>
<dbReference type="Gene3D" id="3.30.70.270">
    <property type="match status" value="1"/>
</dbReference>
<dbReference type="EMBL" id="FNGA01000003">
    <property type="protein sequence ID" value="SDL11886.1"/>
    <property type="molecule type" value="Genomic_DNA"/>
</dbReference>
<dbReference type="InterPro" id="IPR000700">
    <property type="entry name" value="PAS-assoc_C"/>
</dbReference>
<feature type="domain" description="EAL" evidence="4">
    <location>
        <begin position="482"/>
        <end position="736"/>
    </location>
</feature>
<feature type="domain" description="PAC" evidence="3">
    <location>
        <begin position="254"/>
        <end position="306"/>
    </location>
</feature>
<feature type="coiled-coil region" evidence="1">
    <location>
        <begin position="161"/>
        <end position="188"/>
    </location>
</feature>
<dbReference type="InterPro" id="IPR013656">
    <property type="entry name" value="PAS_4"/>
</dbReference>
<dbReference type="CDD" id="cd00130">
    <property type="entry name" value="PAS"/>
    <property type="match status" value="1"/>
</dbReference>
<dbReference type="OrthoDB" id="7673416at2"/>
<dbReference type="Pfam" id="PF13426">
    <property type="entry name" value="PAS_9"/>
    <property type="match status" value="1"/>
</dbReference>
<dbReference type="InterPro" id="IPR043128">
    <property type="entry name" value="Rev_trsase/Diguanyl_cyclase"/>
</dbReference>
<dbReference type="SMART" id="SM00052">
    <property type="entry name" value="EAL"/>
    <property type="match status" value="1"/>
</dbReference>
<evidence type="ECO:0000313" key="6">
    <source>
        <dbReference type="EMBL" id="SDL11886.1"/>
    </source>
</evidence>
<keyword evidence="7" id="KW-1185">Reference proteome</keyword>
<dbReference type="PROSITE" id="PS50112">
    <property type="entry name" value="PAS"/>
    <property type="match status" value="1"/>
</dbReference>
<dbReference type="Proteomes" id="UP000199053">
    <property type="component" value="Unassembled WGS sequence"/>
</dbReference>
<evidence type="ECO:0000259" key="5">
    <source>
        <dbReference type="PROSITE" id="PS50887"/>
    </source>
</evidence>
<dbReference type="CDD" id="cd01949">
    <property type="entry name" value="GGDEF"/>
    <property type="match status" value="1"/>
</dbReference>
<dbReference type="PANTHER" id="PTHR44757">
    <property type="entry name" value="DIGUANYLATE CYCLASE DGCP"/>
    <property type="match status" value="1"/>
</dbReference>
<proteinExistence type="predicted"/>
<feature type="domain" description="PAC" evidence="3">
    <location>
        <begin position="107"/>
        <end position="159"/>
    </location>
</feature>
<dbReference type="InterPro" id="IPR000160">
    <property type="entry name" value="GGDEF_dom"/>
</dbReference>
<evidence type="ECO:0000259" key="3">
    <source>
        <dbReference type="PROSITE" id="PS50113"/>
    </source>
</evidence>
<dbReference type="SUPFAM" id="SSF55073">
    <property type="entry name" value="Nucleotide cyclase"/>
    <property type="match status" value="1"/>
</dbReference>
<dbReference type="STRING" id="246191.SAMN05660337_2148"/>
<dbReference type="Gene3D" id="3.20.20.450">
    <property type="entry name" value="EAL domain"/>
    <property type="match status" value="1"/>
</dbReference>
<evidence type="ECO:0000259" key="2">
    <source>
        <dbReference type="PROSITE" id="PS50112"/>
    </source>
</evidence>
<keyword evidence="1" id="KW-0175">Coiled coil</keyword>
<sequence length="736" mass="83227">MSQNNNVTNLPSEQNEAIKLADNISKSSEILESFLDCAGHAAIIKDSSLKYLAVNNAFMNQISHKSSKDIIGKIDQEILKHLTTKDQIAQIEKYDRIALNLPKGEHVTLEVSFYDQNGIESTFRAKKFPIWDHNNDLMGVGTLTADITEIKTTEKELLTIRQKLNNHIKTQEQTLHEANENLQFMNNVFKNTLDGIIITDVAGHALQINPAFTEITGYTLDDIKGKNPRILKSDNHNAEFYKEMWASLKTIGKWDGELWNRRKNGEIYPQRLSISAIYDSNHNVTHYLGVNNDMSELKRKEEKINFYAYHDVLTNLPNFRLFSDRLRTEIKKCSIKKCQIALLYIDFDDFKKVNDSLGYRVGDKLLKAFAEKVKELIKGSDLFARIGSDEFAIALVDFKNINSLMVFSRKIRSLLRDPFEIEGYEIFITVSIGISTYPDDSETAEKLLQHAATAMHQIKSGNGTGSEVRFYTSQMLIRAQNKIDMESAIRKGLSSNEFVPFYQAKINSKTGKVVGMEALARWVKDDGTIIPPGQFIEIAEALNLIGNIDSQIMEISVRDMADWEKAGHKNLVVSVNVSSKELEDPSFSKNVICILDKYELDNEQLEIEITESLIMKNVEEKINLLKTLSATGIRISIDDFGTGYSSLSYLKKLPINTLKIDISFIKDILTDLNDMAIVSAIISMAGKMGLDVIAEGVEHAEQIELLRNEGCNLIQGFYYSKPLPKVDFIKFLEGHA</sequence>
<accession>A0A1G9HGG7</accession>
<dbReference type="PANTHER" id="PTHR44757:SF2">
    <property type="entry name" value="BIOFILM ARCHITECTURE MAINTENANCE PROTEIN MBAA"/>
    <property type="match status" value="1"/>
</dbReference>
<dbReference type="PROSITE" id="PS50883">
    <property type="entry name" value="EAL"/>
    <property type="match status" value="1"/>
</dbReference>
<feature type="domain" description="GGDEF" evidence="5">
    <location>
        <begin position="338"/>
        <end position="472"/>
    </location>
</feature>
<dbReference type="AlphaFoldDB" id="A0A1G9HGG7"/>
<dbReference type="Pfam" id="PF00990">
    <property type="entry name" value="GGDEF"/>
    <property type="match status" value="1"/>
</dbReference>
<organism evidence="6 7">
    <name type="scientific">Maridesulfovibrio ferrireducens</name>
    <dbReference type="NCBI Taxonomy" id="246191"/>
    <lineage>
        <taxon>Bacteria</taxon>
        <taxon>Pseudomonadati</taxon>
        <taxon>Thermodesulfobacteriota</taxon>
        <taxon>Desulfovibrionia</taxon>
        <taxon>Desulfovibrionales</taxon>
        <taxon>Desulfovibrionaceae</taxon>
        <taxon>Maridesulfovibrio</taxon>
    </lineage>
</organism>
<dbReference type="SMART" id="SM00267">
    <property type="entry name" value="GGDEF"/>
    <property type="match status" value="1"/>
</dbReference>
<dbReference type="RefSeq" id="WP_092160938.1">
    <property type="nucleotide sequence ID" value="NZ_FNGA01000003.1"/>
</dbReference>
<dbReference type="NCBIfam" id="TIGR00254">
    <property type="entry name" value="GGDEF"/>
    <property type="match status" value="1"/>
</dbReference>
<dbReference type="CDD" id="cd01948">
    <property type="entry name" value="EAL"/>
    <property type="match status" value="1"/>
</dbReference>
<name>A0A1G9HGG7_9BACT</name>
<reference evidence="7" key="1">
    <citation type="submission" date="2016-10" db="EMBL/GenBank/DDBJ databases">
        <authorList>
            <person name="Varghese N."/>
            <person name="Submissions S."/>
        </authorList>
    </citation>
    <scope>NUCLEOTIDE SEQUENCE [LARGE SCALE GENOMIC DNA]</scope>
    <source>
        <strain evidence="7">DSM 16995</strain>
    </source>
</reference>
<dbReference type="SUPFAM" id="SSF141868">
    <property type="entry name" value="EAL domain-like"/>
    <property type="match status" value="1"/>
</dbReference>
<gene>
    <name evidence="6" type="ORF">SAMN05660337_2148</name>
</gene>
<feature type="domain" description="PAS" evidence="2">
    <location>
        <begin position="181"/>
        <end position="227"/>
    </location>
</feature>
<dbReference type="InterPro" id="IPR000014">
    <property type="entry name" value="PAS"/>
</dbReference>
<dbReference type="InterPro" id="IPR035919">
    <property type="entry name" value="EAL_sf"/>
</dbReference>
<dbReference type="NCBIfam" id="TIGR00229">
    <property type="entry name" value="sensory_box"/>
    <property type="match status" value="1"/>
</dbReference>
<evidence type="ECO:0000313" key="7">
    <source>
        <dbReference type="Proteomes" id="UP000199053"/>
    </source>
</evidence>
<dbReference type="SMART" id="SM00086">
    <property type="entry name" value="PAC"/>
    <property type="match status" value="1"/>
</dbReference>
<dbReference type="PROSITE" id="PS50113">
    <property type="entry name" value="PAC"/>
    <property type="match status" value="2"/>
</dbReference>
<dbReference type="InterPro" id="IPR035965">
    <property type="entry name" value="PAS-like_dom_sf"/>
</dbReference>
<evidence type="ECO:0000259" key="4">
    <source>
        <dbReference type="PROSITE" id="PS50883"/>
    </source>
</evidence>
<dbReference type="InterPro" id="IPR001610">
    <property type="entry name" value="PAC"/>
</dbReference>
<protein>
    <submittedName>
        <fullName evidence="6">PAS domain S-box-containing protein/diguanylate cyclase (GGDEF) domain-containing protein</fullName>
    </submittedName>
</protein>
<dbReference type="SUPFAM" id="SSF55785">
    <property type="entry name" value="PYP-like sensor domain (PAS domain)"/>
    <property type="match status" value="2"/>
</dbReference>
<dbReference type="Pfam" id="PF08448">
    <property type="entry name" value="PAS_4"/>
    <property type="match status" value="1"/>
</dbReference>
<evidence type="ECO:0000256" key="1">
    <source>
        <dbReference type="SAM" id="Coils"/>
    </source>
</evidence>
<dbReference type="InterPro" id="IPR029787">
    <property type="entry name" value="Nucleotide_cyclase"/>
</dbReference>